<gene>
    <name evidence="1" type="ORF">UFOPK3376_00330</name>
</gene>
<dbReference type="Pfam" id="PF13578">
    <property type="entry name" value="Methyltransf_24"/>
    <property type="match status" value="1"/>
</dbReference>
<reference evidence="1" key="1">
    <citation type="submission" date="2020-05" db="EMBL/GenBank/DDBJ databases">
        <authorList>
            <person name="Chiriac C."/>
            <person name="Salcher M."/>
            <person name="Ghai R."/>
            <person name="Kavagutti S V."/>
        </authorList>
    </citation>
    <scope>NUCLEOTIDE SEQUENCE</scope>
</reference>
<proteinExistence type="predicted"/>
<dbReference type="Gene3D" id="3.40.50.150">
    <property type="entry name" value="Vaccinia Virus protein VP39"/>
    <property type="match status" value="1"/>
</dbReference>
<organism evidence="1">
    <name type="scientific">freshwater metagenome</name>
    <dbReference type="NCBI Taxonomy" id="449393"/>
    <lineage>
        <taxon>unclassified sequences</taxon>
        <taxon>metagenomes</taxon>
        <taxon>ecological metagenomes</taxon>
    </lineage>
</organism>
<dbReference type="AlphaFoldDB" id="A0A6J7D013"/>
<dbReference type="InterPro" id="IPR029063">
    <property type="entry name" value="SAM-dependent_MTases_sf"/>
</dbReference>
<sequence>MNDGALSYYRVLDLLHQSLNPRTYVEIGVREGDSACLALDVTTVIAVDPCARILRPLAAGAIVERCTSDDFFASGRISQHLSGRPIDLAFIDGMHLWEFALRDFLNIERSAHPGTVVLLHDCLPPGAVEAQRQRSTNVWTGDVWKLLYYLREERPDLEVTVLDARPTGLGVIRNLDPSRALPDLEEAWRKYGSLSFDTFETDLLPTLRVVKGDWSAMRDVFPVDPWQNRGSVAELRAQRDRRHTPPAMRLRQAKRRLGKSALGPVLKKVRRTLVGSAKTNQP</sequence>
<name>A0A6J7D013_9ZZZZ</name>
<protein>
    <submittedName>
        <fullName evidence="1">Unannotated protein</fullName>
    </submittedName>
</protein>
<dbReference type="EMBL" id="CAFBLP010000005">
    <property type="protein sequence ID" value="CAB4862224.1"/>
    <property type="molecule type" value="Genomic_DNA"/>
</dbReference>
<evidence type="ECO:0000313" key="1">
    <source>
        <dbReference type="EMBL" id="CAB4862224.1"/>
    </source>
</evidence>
<dbReference type="SUPFAM" id="SSF53335">
    <property type="entry name" value="S-adenosyl-L-methionine-dependent methyltransferases"/>
    <property type="match status" value="1"/>
</dbReference>
<accession>A0A6J7D013</accession>